<keyword evidence="3" id="KW-0998">Cell outer membrane</keyword>
<evidence type="ECO:0000313" key="6">
    <source>
        <dbReference type="Proteomes" id="UP000254785"/>
    </source>
</evidence>
<dbReference type="EMBL" id="UGDC01000003">
    <property type="protein sequence ID" value="STJ79781.1"/>
    <property type="molecule type" value="Genomic_DNA"/>
</dbReference>
<feature type="domain" description="TonB-dependent receptor-like beta-barrel" evidence="4">
    <location>
        <begin position="6"/>
        <end position="68"/>
    </location>
</feature>
<sequence>MAACKIVGSPDLKPETSESWELGLYYMGEEGWLEGVESSVTVFRNDVKDRISISRTSDVNAAPGYQNFVVLRRALTDGAYRYLATTTLTKLVFRAWKPN</sequence>
<dbReference type="AlphaFoldDB" id="A0A376Y5Y7"/>
<evidence type="ECO:0000256" key="1">
    <source>
        <dbReference type="ARBA" id="ARBA00004442"/>
    </source>
</evidence>
<dbReference type="GO" id="GO:0009279">
    <property type="term" value="C:cell outer membrane"/>
    <property type="evidence" value="ECO:0007669"/>
    <property type="project" value="UniProtKB-SubCell"/>
</dbReference>
<organism evidence="5 6">
    <name type="scientific">Escherichia coli</name>
    <dbReference type="NCBI Taxonomy" id="562"/>
    <lineage>
        <taxon>Bacteria</taxon>
        <taxon>Pseudomonadati</taxon>
        <taxon>Pseudomonadota</taxon>
        <taxon>Gammaproteobacteria</taxon>
        <taxon>Enterobacterales</taxon>
        <taxon>Enterobacteriaceae</taxon>
        <taxon>Escherichia</taxon>
    </lineage>
</organism>
<evidence type="ECO:0000259" key="4">
    <source>
        <dbReference type="Pfam" id="PF00593"/>
    </source>
</evidence>
<comment type="subcellular location">
    <subcellularLocation>
        <location evidence="1">Cell outer membrane</location>
    </subcellularLocation>
</comment>
<evidence type="ECO:0000313" key="5">
    <source>
        <dbReference type="EMBL" id="STJ79781.1"/>
    </source>
</evidence>
<keyword evidence="2" id="KW-0472">Membrane</keyword>
<dbReference type="Pfam" id="PF00593">
    <property type="entry name" value="TonB_dep_Rec_b-barrel"/>
    <property type="match status" value="1"/>
</dbReference>
<dbReference type="Proteomes" id="UP000254785">
    <property type="component" value="Unassembled WGS sequence"/>
</dbReference>
<dbReference type="SUPFAM" id="SSF56935">
    <property type="entry name" value="Porins"/>
    <property type="match status" value="1"/>
</dbReference>
<dbReference type="InterPro" id="IPR000531">
    <property type="entry name" value="Beta-barrel_TonB"/>
</dbReference>
<evidence type="ECO:0000256" key="3">
    <source>
        <dbReference type="ARBA" id="ARBA00023237"/>
    </source>
</evidence>
<name>A0A376Y5Y7_ECOLX</name>
<dbReference type="Gene3D" id="2.40.170.20">
    <property type="entry name" value="TonB-dependent receptor, beta-barrel domain"/>
    <property type="match status" value="1"/>
</dbReference>
<proteinExistence type="predicted"/>
<reference evidence="5 6" key="1">
    <citation type="submission" date="2018-06" db="EMBL/GenBank/DDBJ databases">
        <authorList>
            <consortium name="Pathogen Informatics"/>
            <person name="Doyle S."/>
        </authorList>
    </citation>
    <scope>NUCLEOTIDE SEQUENCE [LARGE SCALE GENOMIC DNA]</scope>
    <source>
        <strain evidence="5 6">NCTC9117</strain>
    </source>
</reference>
<gene>
    <name evidence="5" type="primary">cirA_4</name>
    <name evidence="5" type="ORF">NCTC9117_02370</name>
</gene>
<dbReference type="InterPro" id="IPR036942">
    <property type="entry name" value="Beta-barrel_TonB_sf"/>
</dbReference>
<protein>
    <submittedName>
        <fullName evidence="5">Catecholate siderophore receptor CirA</fullName>
    </submittedName>
</protein>
<accession>A0A376Y5Y7</accession>
<evidence type="ECO:0000256" key="2">
    <source>
        <dbReference type="ARBA" id="ARBA00023136"/>
    </source>
</evidence>
<keyword evidence="5" id="KW-0675">Receptor</keyword>